<dbReference type="EMBL" id="VCHE01000035">
    <property type="protein sequence ID" value="KAB2575205.1"/>
    <property type="molecule type" value="Genomic_DNA"/>
</dbReference>
<dbReference type="Proteomes" id="UP000325902">
    <property type="component" value="Unassembled WGS sequence"/>
</dbReference>
<evidence type="ECO:0000259" key="4">
    <source>
        <dbReference type="Pfam" id="PF07992"/>
    </source>
</evidence>
<accession>A0A5N5DC09</accession>
<organism evidence="5 6">
    <name type="scientific">Lasiodiplodia theobromae</name>
    <dbReference type="NCBI Taxonomy" id="45133"/>
    <lineage>
        <taxon>Eukaryota</taxon>
        <taxon>Fungi</taxon>
        <taxon>Dikarya</taxon>
        <taxon>Ascomycota</taxon>
        <taxon>Pezizomycotina</taxon>
        <taxon>Dothideomycetes</taxon>
        <taxon>Dothideomycetes incertae sedis</taxon>
        <taxon>Botryosphaeriales</taxon>
        <taxon>Botryosphaeriaceae</taxon>
        <taxon>Lasiodiplodia</taxon>
    </lineage>
</organism>
<dbReference type="GO" id="GO:0016491">
    <property type="term" value="F:oxidoreductase activity"/>
    <property type="evidence" value="ECO:0007669"/>
    <property type="project" value="UniProtKB-KW"/>
</dbReference>
<dbReference type="SUPFAM" id="SSF51905">
    <property type="entry name" value="FAD/NAD(P)-binding domain"/>
    <property type="match status" value="1"/>
</dbReference>
<name>A0A5N5DC09_9PEZI</name>
<dbReference type="AlphaFoldDB" id="A0A5N5DC09"/>
<dbReference type="Gene3D" id="3.50.50.60">
    <property type="entry name" value="FAD/NAD(P)-binding domain"/>
    <property type="match status" value="3"/>
</dbReference>
<keyword evidence="3" id="KW-0560">Oxidoreductase</keyword>
<dbReference type="Pfam" id="PF07992">
    <property type="entry name" value="Pyr_redox_2"/>
    <property type="match status" value="1"/>
</dbReference>
<keyword evidence="2" id="KW-0285">Flavoprotein</keyword>
<keyword evidence="6" id="KW-1185">Reference proteome</keyword>
<evidence type="ECO:0000256" key="2">
    <source>
        <dbReference type="ARBA" id="ARBA00022630"/>
    </source>
</evidence>
<dbReference type="InterPro" id="IPR050097">
    <property type="entry name" value="Ferredoxin-NADP_redctase_2"/>
</dbReference>
<evidence type="ECO:0000313" key="5">
    <source>
        <dbReference type="EMBL" id="KAB2575205.1"/>
    </source>
</evidence>
<protein>
    <submittedName>
        <fullName evidence="5">Thioredoxin reductase tcpT</fullName>
    </submittedName>
</protein>
<evidence type="ECO:0000313" key="6">
    <source>
        <dbReference type="Proteomes" id="UP000325902"/>
    </source>
</evidence>
<comment type="caution">
    <text evidence="5">The sequence shown here is derived from an EMBL/GenBank/DDBJ whole genome shotgun (WGS) entry which is preliminary data.</text>
</comment>
<dbReference type="OrthoDB" id="10260355at2759"/>
<dbReference type="PRINTS" id="PR00469">
    <property type="entry name" value="PNDRDTASEII"/>
</dbReference>
<reference evidence="5 6" key="1">
    <citation type="journal article" date="2019" name="Sci. Rep.">
        <title>A multi-omics analysis of the grapevine pathogen Lasiodiplodia theobromae reveals that temperature affects the expression of virulence- and pathogenicity-related genes.</title>
        <authorList>
            <person name="Felix C."/>
            <person name="Meneses R."/>
            <person name="Goncalves M.F.M."/>
            <person name="Tilleman L."/>
            <person name="Duarte A.S."/>
            <person name="Jorrin-Novo J.V."/>
            <person name="Van de Peer Y."/>
            <person name="Deforce D."/>
            <person name="Van Nieuwerburgh F."/>
            <person name="Esteves A.C."/>
            <person name="Alves A."/>
        </authorList>
    </citation>
    <scope>NUCLEOTIDE SEQUENCE [LARGE SCALE GENOMIC DNA]</scope>
    <source>
        <strain evidence="5 6">LA-SOL3</strain>
    </source>
</reference>
<dbReference type="InterPro" id="IPR036188">
    <property type="entry name" value="FAD/NAD-bd_sf"/>
</dbReference>
<dbReference type="PANTHER" id="PTHR48105">
    <property type="entry name" value="THIOREDOXIN REDUCTASE 1-RELATED-RELATED"/>
    <property type="match status" value="1"/>
</dbReference>
<sequence length="324" mass="34452">MLYDALIVGGGPAGLAAALALGRVCRTALVFDTGVYRNAGVTAMHTVLSRDGMDPTEFRAVARRQIERYPTVSFHTAHVTHAAHIDLEPGRKGFQLTDDAGAVFRGRKLVLATGTEDVLPDDIDGYRQNWPDHIVQCLFCDGFDERAYPMGVLAFDSPAYGHLSVMALHLNPKVTIYSNGPVSDAAPVQHALRVALASGATLDTRRIRRLVNNGKGPERGITLEFDDGPSVTLGLLMHKPPTRNRAQHLIDQLSLKTTPSGDVAVDALFTESSVPGCIVAGDTSEVVKQASLALGAGCRAGAVVSMQLCNEEGAAALEASKESQ</sequence>
<gene>
    <name evidence="5" type="primary">tcpT</name>
    <name evidence="5" type="ORF">DBV05_g6161</name>
</gene>
<comment type="similarity">
    <text evidence="1">Belongs to the class-II pyridine nucleotide-disulfide oxidoreductase family.</text>
</comment>
<proteinExistence type="inferred from homology"/>
<evidence type="ECO:0000256" key="3">
    <source>
        <dbReference type="ARBA" id="ARBA00023002"/>
    </source>
</evidence>
<feature type="domain" description="FAD/NAD(P)-binding" evidence="4">
    <location>
        <begin position="3"/>
        <end position="134"/>
    </location>
</feature>
<dbReference type="GO" id="GO:0097237">
    <property type="term" value="P:cellular response to toxic substance"/>
    <property type="evidence" value="ECO:0007669"/>
    <property type="project" value="UniProtKB-ARBA"/>
</dbReference>
<dbReference type="PRINTS" id="PR00368">
    <property type="entry name" value="FADPNR"/>
</dbReference>
<evidence type="ECO:0000256" key="1">
    <source>
        <dbReference type="ARBA" id="ARBA00009333"/>
    </source>
</evidence>
<dbReference type="InterPro" id="IPR023753">
    <property type="entry name" value="FAD/NAD-binding_dom"/>
</dbReference>